<evidence type="ECO:0000313" key="3">
    <source>
        <dbReference type="EMBL" id="MFC4789792.1"/>
    </source>
</evidence>
<accession>A0ABV9QJD9</accession>
<reference evidence="4" key="1">
    <citation type="journal article" date="2019" name="Int. J. Syst. Evol. Microbiol.">
        <title>The Global Catalogue of Microorganisms (GCM) 10K type strain sequencing project: providing services to taxonomists for standard genome sequencing and annotation.</title>
        <authorList>
            <consortium name="The Broad Institute Genomics Platform"/>
            <consortium name="The Broad Institute Genome Sequencing Center for Infectious Disease"/>
            <person name="Wu L."/>
            <person name="Ma J."/>
        </authorList>
    </citation>
    <scope>NUCLEOTIDE SEQUENCE [LARGE SCALE GENOMIC DNA]</scope>
    <source>
        <strain evidence="4">CCUG 49452</strain>
    </source>
</reference>
<dbReference type="EMBL" id="JBHSHJ010000010">
    <property type="protein sequence ID" value="MFC4789792.1"/>
    <property type="molecule type" value="Genomic_DNA"/>
</dbReference>
<feature type="region of interest" description="Disordered" evidence="1">
    <location>
        <begin position="51"/>
        <end position="143"/>
    </location>
</feature>
<evidence type="ECO:0000313" key="4">
    <source>
        <dbReference type="Proteomes" id="UP001596001"/>
    </source>
</evidence>
<dbReference type="RefSeq" id="WP_382433504.1">
    <property type="nucleotide sequence ID" value="NZ_JBHSHJ010000010.1"/>
</dbReference>
<keyword evidence="4" id="KW-1185">Reference proteome</keyword>
<protein>
    <submittedName>
        <fullName evidence="3">SPOR domain-containing protein</fullName>
    </submittedName>
</protein>
<dbReference type="Proteomes" id="UP001596001">
    <property type="component" value="Unassembled WGS sequence"/>
</dbReference>
<feature type="compositionally biased region" description="Basic and acidic residues" evidence="1">
    <location>
        <begin position="119"/>
        <end position="141"/>
    </location>
</feature>
<feature type="compositionally biased region" description="Low complexity" evidence="1">
    <location>
        <begin position="96"/>
        <end position="113"/>
    </location>
</feature>
<feature type="domain" description="SPOR" evidence="2">
    <location>
        <begin position="180"/>
        <end position="256"/>
    </location>
</feature>
<organism evidence="3 4">
    <name type="scientific">Giesbergeria sinuosa</name>
    <dbReference type="NCBI Taxonomy" id="80883"/>
    <lineage>
        <taxon>Bacteria</taxon>
        <taxon>Pseudomonadati</taxon>
        <taxon>Pseudomonadota</taxon>
        <taxon>Betaproteobacteria</taxon>
        <taxon>Burkholderiales</taxon>
        <taxon>Comamonadaceae</taxon>
        <taxon>Giesbergeria</taxon>
    </lineage>
</organism>
<sequence>MLRFTVLVLALANAGYYAWSHGLLPIGQSTSGEEAEPQRLSQQLHPEALRILPKTGSTAPPSTDETTRPTTTPPTAPTTAPPEPVPPPSPPPPAVPVLSTPEPVVTPPVAALAAPPPKQKPDTDKADHSKPETKPDAKTAVKPEPSTVCLQAGAFDTAQADVLRKALGSLPANSWNLNSATLPGRWMVYMGRFPDLDTLNKKRNELRERNVAYDRPRIQALEPGLSLGRYSTEEAAQRALAQLGTKGVRSARVVQERTETPAFVLRLPAIAADARQRITNTLRPALAGKTLRPCSND</sequence>
<evidence type="ECO:0000256" key="1">
    <source>
        <dbReference type="SAM" id="MobiDB-lite"/>
    </source>
</evidence>
<feature type="compositionally biased region" description="Pro residues" evidence="1">
    <location>
        <begin position="71"/>
        <end position="95"/>
    </location>
</feature>
<comment type="caution">
    <text evidence="3">The sequence shown here is derived from an EMBL/GenBank/DDBJ whole genome shotgun (WGS) entry which is preliminary data.</text>
</comment>
<name>A0ABV9QJD9_9BURK</name>
<evidence type="ECO:0000259" key="2">
    <source>
        <dbReference type="PROSITE" id="PS51724"/>
    </source>
</evidence>
<dbReference type="InterPro" id="IPR007730">
    <property type="entry name" value="SPOR-like_dom"/>
</dbReference>
<proteinExistence type="predicted"/>
<feature type="compositionally biased region" description="Low complexity" evidence="1">
    <location>
        <begin position="60"/>
        <end position="70"/>
    </location>
</feature>
<gene>
    <name evidence="3" type="ORF">ACFO6X_12455</name>
</gene>
<dbReference type="PROSITE" id="PS51724">
    <property type="entry name" value="SPOR"/>
    <property type="match status" value="1"/>
</dbReference>